<sequence>MSYDEALAITKRAFEEALRLHNWDRAKAYEEMMLREDLNPQLREAFLVIGRHTAFSTRH</sequence>
<accession>A0A446C8U0</accession>
<dbReference type="Proteomes" id="UP000289465">
    <property type="component" value="Unassembled WGS sequence"/>
</dbReference>
<name>A0A446C8U0_9BURK</name>
<proteinExistence type="predicted"/>
<dbReference type="OrthoDB" id="8665750at2"/>
<dbReference type="EMBL" id="UFQC01000004">
    <property type="protein sequence ID" value="SSW64338.1"/>
    <property type="molecule type" value="Genomic_DNA"/>
</dbReference>
<reference evidence="1 2" key="1">
    <citation type="submission" date="2018-07" db="EMBL/GenBank/DDBJ databases">
        <authorList>
            <person name="Peeters C."/>
        </authorList>
    </citation>
    <scope>NUCLEOTIDE SEQUENCE [LARGE SCALE GENOMIC DNA]</scope>
    <source>
        <strain evidence="1 2">LMG 30378</strain>
    </source>
</reference>
<dbReference type="RefSeq" id="WP_129239708.1">
    <property type="nucleotide sequence ID" value="NZ_UFQC01000004.1"/>
</dbReference>
<organism evidence="1 2">
    <name type="scientific">Achromobacter veterisilvae</name>
    <dbReference type="NCBI Taxonomy" id="2069367"/>
    <lineage>
        <taxon>Bacteria</taxon>
        <taxon>Pseudomonadati</taxon>
        <taxon>Pseudomonadota</taxon>
        <taxon>Betaproteobacteria</taxon>
        <taxon>Burkholderiales</taxon>
        <taxon>Alcaligenaceae</taxon>
        <taxon>Achromobacter</taxon>
    </lineage>
</organism>
<evidence type="ECO:0000313" key="2">
    <source>
        <dbReference type="Proteomes" id="UP000289465"/>
    </source>
</evidence>
<protein>
    <submittedName>
        <fullName evidence="1">Uncharacterized protein</fullName>
    </submittedName>
</protein>
<gene>
    <name evidence="1" type="ORF">AVE30378_01040</name>
</gene>
<dbReference type="AlphaFoldDB" id="A0A446C8U0"/>
<evidence type="ECO:0000313" key="1">
    <source>
        <dbReference type="EMBL" id="SSW64338.1"/>
    </source>
</evidence>